<dbReference type="InterPro" id="IPR023168">
    <property type="entry name" value="GatB_Yqey_C_2"/>
</dbReference>
<dbReference type="GO" id="GO:0016884">
    <property type="term" value="F:carbon-nitrogen ligase activity, with glutamine as amido-N-donor"/>
    <property type="evidence" value="ECO:0007669"/>
    <property type="project" value="InterPro"/>
</dbReference>
<organism evidence="1 2">
    <name type="scientific">Candidatus Nealsonbacteria bacterium RIFCSPHIGHO2_01_FULL_38_55</name>
    <dbReference type="NCBI Taxonomy" id="1801664"/>
    <lineage>
        <taxon>Bacteria</taxon>
        <taxon>Candidatus Nealsoniibacteriota</taxon>
    </lineage>
</organism>
<protein>
    <recommendedName>
        <fullName evidence="3">Glutamyl-tRNA amidotransferase</fullName>
    </recommendedName>
</protein>
<evidence type="ECO:0000313" key="1">
    <source>
        <dbReference type="EMBL" id="OGZ19728.1"/>
    </source>
</evidence>
<dbReference type="Proteomes" id="UP000177360">
    <property type="component" value="Unassembled WGS sequence"/>
</dbReference>
<dbReference type="AlphaFoldDB" id="A0A1G2E3P6"/>
<gene>
    <name evidence="1" type="ORF">A2626_00480</name>
</gene>
<dbReference type="Pfam" id="PF09424">
    <property type="entry name" value="YqeY"/>
    <property type="match status" value="1"/>
</dbReference>
<sequence>MGNIKEAIKNKLGEFMKQDDEIGRSTLRMFLAGILSKEKEKRYKISKLEPGLAKQELQKKSELGDEEIVDVVCSEIKKRKDAAAMFRVGNRPELAEKEEKEIGILQKYLPEQISEDELKKIVKSAIEKIRAEEIHPVKYAKGGVPLKAEQFNRVKDMGKVMAEIMPKIKGKADVGSVSKIVKELLSIL</sequence>
<proteinExistence type="predicted"/>
<dbReference type="SUPFAM" id="SSF89095">
    <property type="entry name" value="GatB/YqeY motif"/>
    <property type="match status" value="1"/>
</dbReference>
<dbReference type="InterPro" id="IPR019004">
    <property type="entry name" value="YqeY/Aim41"/>
</dbReference>
<dbReference type="PANTHER" id="PTHR28055">
    <property type="entry name" value="ALTERED INHERITANCE OF MITOCHONDRIA PROTEIN 41, MITOCHONDRIAL"/>
    <property type="match status" value="1"/>
</dbReference>
<accession>A0A1G2E3P6</accession>
<name>A0A1G2E3P6_9BACT</name>
<dbReference type="Gene3D" id="1.10.1510.10">
    <property type="entry name" value="Uncharacterised protein YqeY/AIM41 PF09424, N-terminal domain"/>
    <property type="match status" value="1"/>
</dbReference>
<evidence type="ECO:0000313" key="2">
    <source>
        <dbReference type="Proteomes" id="UP000177360"/>
    </source>
</evidence>
<dbReference type="InterPro" id="IPR003789">
    <property type="entry name" value="Asn/Gln_tRNA_amidoTrase-B-like"/>
</dbReference>
<reference evidence="1 2" key="1">
    <citation type="journal article" date="2016" name="Nat. Commun.">
        <title>Thousands of microbial genomes shed light on interconnected biogeochemical processes in an aquifer system.</title>
        <authorList>
            <person name="Anantharaman K."/>
            <person name="Brown C.T."/>
            <person name="Hug L.A."/>
            <person name="Sharon I."/>
            <person name="Castelle C.J."/>
            <person name="Probst A.J."/>
            <person name="Thomas B.C."/>
            <person name="Singh A."/>
            <person name="Wilkins M.J."/>
            <person name="Karaoz U."/>
            <person name="Brodie E.L."/>
            <person name="Williams K.H."/>
            <person name="Hubbard S.S."/>
            <person name="Banfield J.F."/>
        </authorList>
    </citation>
    <scope>NUCLEOTIDE SEQUENCE [LARGE SCALE GENOMIC DNA]</scope>
</reference>
<comment type="caution">
    <text evidence="1">The sequence shown here is derived from an EMBL/GenBank/DDBJ whole genome shotgun (WGS) entry which is preliminary data.</text>
</comment>
<dbReference type="EMBL" id="MHLZ01000024">
    <property type="protein sequence ID" value="OGZ19728.1"/>
    <property type="molecule type" value="Genomic_DNA"/>
</dbReference>
<dbReference type="Gene3D" id="1.10.10.410">
    <property type="match status" value="1"/>
</dbReference>
<dbReference type="PANTHER" id="PTHR28055:SF1">
    <property type="entry name" value="ALTERED INHERITANCE OF MITOCHONDRIA PROTEIN 41, MITOCHONDRIAL"/>
    <property type="match status" value="1"/>
</dbReference>
<evidence type="ECO:0008006" key="3">
    <source>
        <dbReference type="Google" id="ProtNLM"/>
    </source>
</evidence>
<dbReference type="InterPro" id="IPR042184">
    <property type="entry name" value="YqeY/Aim41_N"/>
</dbReference>